<dbReference type="SUPFAM" id="SSF54211">
    <property type="entry name" value="Ribosomal protein S5 domain 2-like"/>
    <property type="match status" value="1"/>
</dbReference>
<keyword evidence="5" id="KW-0067">ATP-binding</keyword>
<evidence type="ECO:0000256" key="7">
    <source>
        <dbReference type="NCBIfam" id="TIGR00131"/>
    </source>
</evidence>
<dbReference type="GO" id="GO:0004335">
    <property type="term" value="F:galactokinase activity"/>
    <property type="evidence" value="ECO:0007669"/>
    <property type="project" value="UniProtKB-EC"/>
</dbReference>
<dbReference type="InterPro" id="IPR036554">
    <property type="entry name" value="GHMP_kinase_C_sf"/>
</dbReference>
<evidence type="ECO:0000313" key="11">
    <source>
        <dbReference type="EMBL" id="MFC6882524.1"/>
    </source>
</evidence>
<dbReference type="NCBIfam" id="TIGR00131">
    <property type="entry name" value="gal_kin"/>
    <property type="match status" value="1"/>
</dbReference>
<accession>A0ABW2CLQ7</accession>
<evidence type="ECO:0000256" key="4">
    <source>
        <dbReference type="ARBA" id="ARBA00022777"/>
    </source>
</evidence>
<evidence type="ECO:0000256" key="2">
    <source>
        <dbReference type="ARBA" id="ARBA00022679"/>
    </source>
</evidence>
<dbReference type="InterPro" id="IPR000705">
    <property type="entry name" value="Galactokinase"/>
</dbReference>
<dbReference type="InterPro" id="IPR020568">
    <property type="entry name" value="Ribosomal_Su5_D2-typ_SF"/>
</dbReference>
<feature type="domain" description="Galactokinase N-terminal" evidence="10">
    <location>
        <begin position="14"/>
        <end position="50"/>
    </location>
</feature>
<proteinExistence type="inferred from homology"/>
<comment type="caution">
    <text evidence="11">The sequence shown here is derived from an EMBL/GenBank/DDBJ whole genome shotgun (WGS) entry which is preliminary data.</text>
</comment>
<dbReference type="PIRSF" id="PIRSF000530">
    <property type="entry name" value="Galactokinase"/>
    <property type="match status" value="1"/>
</dbReference>
<reference evidence="12" key="1">
    <citation type="journal article" date="2019" name="Int. J. Syst. Evol. Microbiol.">
        <title>The Global Catalogue of Microorganisms (GCM) 10K type strain sequencing project: providing services to taxonomists for standard genome sequencing and annotation.</title>
        <authorList>
            <consortium name="The Broad Institute Genomics Platform"/>
            <consortium name="The Broad Institute Genome Sequencing Center for Infectious Disease"/>
            <person name="Wu L."/>
            <person name="Ma J."/>
        </authorList>
    </citation>
    <scope>NUCLEOTIDE SEQUENCE [LARGE SCALE GENOMIC DNA]</scope>
    <source>
        <strain evidence="12">JCM 3369</strain>
    </source>
</reference>
<dbReference type="SUPFAM" id="SSF55060">
    <property type="entry name" value="GHMP Kinase, C-terminal domain"/>
    <property type="match status" value="1"/>
</dbReference>
<keyword evidence="6" id="KW-0119">Carbohydrate metabolism</keyword>
<evidence type="ECO:0000256" key="6">
    <source>
        <dbReference type="ARBA" id="ARBA00023144"/>
    </source>
</evidence>
<dbReference type="PRINTS" id="PR00473">
    <property type="entry name" value="GALCTOKINASE"/>
</dbReference>
<dbReference type="InterPro" id="IPR006204">
    <property type="entry name" value="GHMP_kinase_N_dom"/>
</dbReference>
<evidence type="ECO:0000259" key="9">
    <source>
        <dbReference type="Pfam" id="PF08544"/>
    </source>
</evidence>
<dbReference type="Pfam" id="PF10509">
    <property type="entry name" value="GalKase_gal_bdg"/>
    <property type="match status" value="1"/>
</dbReference>
<dbReference type="InterPro" id="IPR014721">
    <property type="entry name" value="Ribsml_uS5_D2-typ_fold_subgr"/>
</dbReference>
<gene>
    <name evidence="11" type="primary">galK</name>
    <name evidence="11" type="ORF">ACFQKB_22405</name>
</gene>
<dbReference type="InterPro" id="IPR019741">
    <property type="entry name" value="Galactokinase_CS"/>
</dbReference>
<dbReference type="EC" id="2.7.1.6" evidence="7"/>
<dbReference type="InterPro" id="IPR006206">
    <property type="entry name" value="Mevalonate/galactokinase"/>
</dbReference>
<organism evidence="11 12">
    <name type="scientific">Actinomadura yumaensis</name>
    <dbReference type="NCBI Taxonomy" id="111807"/>
    <lineage>
        <taxon>Bacteria</taxon>
        <taxon>Bacillati</taxon>
        <taxon>Actinomycetota</taxon>
        <taxon>Actinomycetes</taxon>
        <taxon>Streptosporangiales</taxon>
        <taxon>Thermomonosporaceae</taxon>
        <taxon>Actinomadura</taxon>
    </lineage>
</organism>
<name>A0ABW2CLQ7_9ACTN</name>
<comment type="similarity">
    <text evidence="1">Belongs to the GHMP kinase family. GalK subfamily.</text>
</comment>
<dbReference type="Gene3D" id="3.30.230.10">
    <property type="match status" value="1"/>
</dbReference>
<protein>
    <recommendedName>
        <fullName evidence="7">Galactokinase</fullName>
        <ecNumber evidence="7">2.7.1.6</ecNumber>
    </recommendedName>
</protein>
<keyword evidence="3" id="KW-0547">Nucleotide-binding</keyword>
<evidence type="ECO:0000256" key="3">
    <source>
        <dbReference type="ARBA" id="ARBA00022741"/>
    </source>
</evidence>
<keyword evidence="6" id="KW-0299">Galactose metabolism</keyword>
<dbReference type="InterPro" id="IPR013750">
    <property type="entry name" value="GHMP_kinase_C_dom"/>
</dbReference>
<dbReference type="Pfam" id="PF08544">
    <property type="entry name" value="GHMP_kinases_C"/>
    <property type="match status" value="1"/>
</dbReference>
<dbReference type="PANTHER" id="PTHR10457:SF7">
    <property type="entry name" value="GALACTOKINASE-RELATED"/>
    <property type="match status" value="1"/>
</dbReference>
<dbReference type="Pfam" id="PF00288">
    <property type="entry name" value="GHMP_kinases_N"/>
    <property type="match status" value="1"/>
</dbReference>
<feature type="domain" description="GHMP kinase N-terminal" evidence="8">
    <location>
        <begin position="84"/>
        <end position="169"/>
    </location>
</feature>
<dbReference type="EMBL" id="JBHSXS010000013">
    <property type="protein sequence ID" value="MFC6882524.1"/>
    <property type="molecule type" value="Genomic_DNA"/>
</dbReference>
<dbReference type="PROSITE" id="PS00106">
    <property type="entry name" value="GALACTOKINASE"/>
    <property type="match status" value="1"/>
</dbReference>
<evidence type="ECO:0000259" key="8">
    <source>
        <dbReference type="Pfam" id="PF00288"/>
    </source>
</evidence>
<dbReference type="PANTHER" id="PTHR10457">
    <property type="entry name" value="MEVALONATE KINASE/GALACTOKINASE"/>
    <property type="match status" value="1"/>
</dbReference>
<evidence type="ECO:0000259" key="10">
    <source>
        <dbReference type="Pfam" id="PF10509"/>
    </source>
</evidence>
<feature type="domain" description="GHMP kinase C-terminal" evidence="9">
    <location>
        <begin position="267"/>
        <end position="347"/>
    </location>
</feature>
<keyword evidence="2 11" id="KW-0808">Transferase</keyword>
<evidence type="ECO:0000256" key="1">
    <source>
        <dbReference type="ARBA" id="ARBA00006566"/>
    </source>
</evidence>
<dbReference type="RefSeq" id="WP_378048596.1">
    <property type="nucleotide sequence ID" value="NZ_JBHSXE010000001.1"/>
</dbReference>
<dbReference type="Proteomes" id="UP001596380">
    <property type="component" value="Unassembled WGS sequence"/>
</dbReference>
<evidence type="ECO:0000313" key="12">
    <source>
        <dbReference type="Proteomes" id="UP001596380"/>
    </source>
</evidence>
<keyword evidence="4" id="KW-0418">Kinase</keyword>
<keyword evidence="12" id="KW-1185">Reference proteome</keyword>
<sequence>MPADGRDAGRAMGGRWHAPGRVNLIGEHTDYNGGLVLPYALPQGVTVAGTRRDDDLLEIHSQGETRTVDLGEAAPGAVTGWAAYVAGVAGCLRAAGHPVGGAVLRFSSDLPQGAGVSSSAALECATAIALTGLYGLDVPREDLVEITQRAERDYAGVPCGILDQSASLLCRADHALLLDCRTGESAHIPLRLGEHRVLVVDTRAEHRHAGGGYADRRASCERAAEHLGVEFLCDVTDPRAVMSLPDPVLRRRARHVVTENQRVRTAADLLEKGALAEVGALLTESHVSLRDDYEVSWAEADVAVEAALAAGALGARMFGGGFGGSVLALAHRDAIAAVSDAVGKAFAERGWTVPGFLETTAGPAARAL</sequence>
<dbReference type="InterPro" id="IPR019539">
    <property type="entry name" value="GalKase_N"/>
</dbReference>
<dbReference type="Gene3D" id="3.30.70.890">
    <property type="entry name" value="GHMP kinase, C-terminal domain"/>
    <property type="match status" value="1"/>
</dbReference>
<dbReference type="PRINTS" id="PR00959">
    <property type="entry name" value="MEVGALKINASE"/>
</dbReference>
<evidence type="ECO:0000256" key="5">
    <source>
        <dbReference type="ARBA" id="ARBA00022840"/>
    </source>
</evidence>